<dbReference type="InterPro" id="IPR002634">
    <property type="entry name" value="BolA"/>
</dbReference>
<dbReference type="Proteomes" id="UP001082899">
    <property type="component" value="Unassembled WGS sequence"/>
</dbReference>
<dbReference type="InterPro" id="IPR036065">
    <property type="entry name" value="BolA-like_sf"/>
</dbReference>
<protein>
    <submittedName>
        <fullName evidence="2">BolA family transcriptional regulator</fullName>
    </submittedName>
</protein>
<evidence type="ECO:0000313" key="3">
    <source>
        <dbReference type="Proteomes" id="UP001082899"/>
    </source>
</evidence>
<reference evidence="2" key="1">
    <citation type="submission" date="2022-11" db="EMBL/GenBank/DDBJ databases">
        <title>Robbsia betulipollinis sp. nov., isolated from pollen of birch (Betula pendula).</title>
        <authorList>
            <person name="Shi H."/>
            <person name="Ambika Manirajan B."/>
            <person name="Ratering S."/>
            <person name="Geissler-Plaum R."/>
            <person name="Schnell S."/>
        </authorList>
    </citation>
    <scope>NUCLEOTIDE SEQUENCE</scope>
    <source>
        <strain evidence="2">Bb-Pol-6</strain>
    </source>
</reference>
<keyword evidence="3" id="KW-1185">Reference proteome</keyword>
<dbReference type="Pfam" id="PF01722">
    <property type="entry name" value="BolA"/>
    <property type="match status" value="1"/>
</dbReference>
<dbReference type="PANTHER" id="PTHR46230">
    <property type="match status" value="1"/>
</dbReference>
<comment type="similarity">
    <text evidence="1">Belongs to the BolA/IbaG family.</text>
</comment>
<name>A0ABT3ZPG8_9BURK</name>
<evidence type="ECO:0000256" key="1">
    <source>
        <dbReference type="RuleBase" id="RU003860"/>
    </source>
</evidence>
<evidence type="ECO:0000313" key="2">
    <source>
        <dbReference type="EMBL" id="MCY0388125.1"/>
    </source>
</evidence>
<proteinExistence type="inferred from homology"/>
<comment type="caution">
    <text evidence="2">The sequence shown here is derived from an EMBL/GenBank/DDBJ whole genome shotgun (WGS) entry which is preliminary data.</text>
</comment>
<dbReference type="Gene3D" id="3.30.300.90">
    <property type="entry name" value="BolA-like"/>
    <property type="match status" value="1"/>
</dbReference>
<sequence length="112" mass="11800">MTDAMNKTTHDAAGTVPRGGALGPWIEARLRAVLSPTAITVEDDSARHAGHAGAAEGSHFNLLIVSAAFAGHSRVARHRLVYDALADAMRNGIHALAIIAHTPEEFATRTAR</sequence>
<dbReference type="SUPFAM" id="SSF82657">
    <property type="entry name" value="BolA-like"/>
    <property type="match status" value="1"/>
</dbReference>
<gene>
    <name evidence="2" type="ORF">OVY01_12930</name>
</gene>
<accession>A0ABT3ZPG8</accession>
<organism evidence="2 3">
    <name type="scientific">Robbsia betulipollinis</name>
    <dbReference type="NCBI Taxonomy" id="2981849"/>
    <lineage>
        <taxon>Bacteria</taxon>
        <taxon>Pseudomonadati</taxon>
        <taxon>Pseudomonadota</taxon>
        <taxon>Betaproteobacteria</taxon>
        <taxon>Burkholderiales</taxon>
        <taxon>Burkholderiaceae</taxon>
        <taxon>Robbsia</taxon>
    </lineage>
</organism>
<dbReference type="PANTHER" id="PTHR46230:SF7">
    <property type="entry name" value="BOLA-LIKE PROTEIN 1"/>
    <property type="match status" value="1"/>
</dbReference>
<dbReference type="RefSeq" id="WP_267847999.1">
    <property type="nucleotide sequence ID" value="NZ_JAPMXC010000002.1"/>
</dbReference>
<dbReference type="EMBL" id="JAPMXC010000002">
    <property type="protein sequence ID" value="MCY0388125.1"/>
    <property type="molecule type" value="Genomic_DNA"/>
</dbReference>